<dbReference type="Proteomes" id="UP000662931">
    <property type="component" value="Chromosome 3"/>
</dbReference>
<evidence type="ECO:0000256" key="3">
    <source>
        <dbReference type="ARBA" id="ARBA00023274"/>
    </source>
</evidence>
<dbReference type="Gene3D" id="3.100.10.10">
    <property type="match status" value="1"/>
</dbReference>
<dbReference type="SUPFAM" id="SSF52080">
    <property type="entry name" value="Ribosomal proteins L15p and L18e"/>
    <property type="match status" value="1"/>
</dbReference>
<dbReference type="InterPro" id="IPR005749">
    <property type="entry name" value="Ribosomal_uL15_bac-type"/>
</dbReference>
<dbReference type="GeneID" id="62196404"/>
<reference evidence="6" key="1">
    <citation type="submission" date="2020-10" db="EMBL/GenBank/DDBJ databases">
        <authorList>
            <person name="Roach M.J.R."/>
        </authorList>
    </citation>
    <scope>NUCLEOTIDE SEQUENCE</scope>
    <source>
        <strain evidence="6">CBS 1945</strain>
    </source>
</reference>
<dbReference type="RefSeq" id="XP_038779211.1">
    <property type="nucleotide sequence ID" value="XM_038923283.1"/>
</dbReference>
<dbReference type="PANTHER" id="PTHR12934:SF11">
    <property type="entry name" value="LARGE RIBOSOMAL SUBUNIT PROTEIN UL15M"/>
    <property type="match status" value="1"/>
</dbReference>
<evidence type="ECO:0000256" key="2">
    <source>
        <dbReference type="ARBA" id="ARBA00022980"/>
    </source>
</evidence>
<feature type="compositionally biased region" description="Gly residues" evidence="4">
    <location>
        <begin position="17"/>
        <end position="31"/>
    </location>
</feature>
<feature type="compositionally biased region" description="Polar residues" evidence="4">
    <location>
        <begin position="1"/>
        <end position="10"/>
    </location>
</feature>
<proteinExistence type="inferred from homology"/>
<dbReference type="InterPro" id="IPR030878">
    <property type="entry name" value="Ribosomal_uL15"/>
</dbReference>
<evidence type="ECO:0000313" key="7">
    <source>
        <dbReference type="Proteomes" id="UP000662931"/>
    </source>
</evidence>
<keyword evidence="7" id="KW-1185">Reference proteome</keyword>
<protein>
    <recommendedName>
        <fullName evidence="5">Large ribosomal subunit protein uL15/eL18 domain-containing protein</fullName>
    </recommendedName>
</protein>
<evidence type="ECO:0000259" key="5">
    <source>
        <dbReference type="Pfam" id="PF00828"/>
    </source>
</evidence>
<dbReference type="EMBL" id="CP064814">
    <property type="protein sequence ID" value="QPG75646.1"/>
    <property type="molecule type" value="Genomic_DNA"/>
</dbReference>
<feature type="domain" description="Large ribosomal subunit protein uL15/eL18" evidence="5">
    <location>
        <begin position="70"/>
        <end position="148"/>
    </location>
</feature>
<accession>A0A875S2S7</accession>
<feature type="region of interest" description="Disordered" evidence="4">
    <location>
        <begin position="1"/>
        <end position="42"/>
    </location>
</feature>
<comment type="similarity">
    <text evidence="1">Belongs to the universal ribosomal protein uL15 family.</text>
</comment>
<dbReference type="KEGG" id="bnn:FOA43_003003"/>
<dbReference type="HAMAP" id="MF_01341">
    <property type="entry name" value="Ribosomal_uL15"/>
    <property type="match status" value="1"/>
</dbReference>
<name>A0A875S2S7_EENNA</name>
<evidence type="ECO:0000256" key="4">
    <source>
        <dbReference type="SAM" id="MobiDB-lite"/>
    </source>
</evidence>
<evidence type="ECO:0000313" key="6">
    <source>
        <dbReference type="EMBL" id="QPG75646.1"/>
    </source>
</evidence>
<dbReference type="GO" id="GO:0005762">
    <property type="term" value="C:mitochondrial large ribosomal subunit"/>
    <property type="evidence" value="ECO:0007669"/>
    <property type="project" value="TreeGrafter"/>
</dbReference>
<sequence>MTGPAPNSQVNDKRVGRGAGSGYGKTSGRGQKGQKARGSIPNWFEGGQTPIYKIYPKRGFYRHQKLDLNEISLARIQSFYDSGRLLLDQGEILNMKKMKDCGLITGTMKDGVTIIGTGSQNYHLDIQMEATKASKSAIKIIESQGGKFQSKFYSRYLGFRAHHSPQWFIRNRGYLPLQAKPIARRDIKFYSDADRNGYLVDSDYVKQIHFGKAKQTKHDTVATKSNLDKELEELSHSESKNCGRPGFSANRIISFKDLAL</sequence>
<dbReference type="InterPro" id="IPR036227">
    <property type="entry name" value="Ribosomal_uL15/eL18_sf"/>
</dbReference>
<organism evidence="6 7">
    <name type="scientific">Eeniella nana</name>
    <name type="common">Yeast</name>
    <name type="synonym">Brettanomyces nanus</name>
    <dbReference type="NCBI Taxonomy" id="13502"/>
    <lineage>
        <taxon>Eukaryota</taxon>
        <taxon>Fungi</taxon>
        <taxon>Dikarya</taxon>
        <taxon>Ascomycota</taxon>
        <taxon>Saccharomycotina</taxon>
        <taxon>Pichiomycetes</taxon>
        <taxon>Pichiales</taxon>
        <taxon>Pichiaceae</taxon>
        <taxon>Brettanomyces</taxon>
    </lineage>
</organism>
<dbReference type="OrthoDB" id="361383at2759"/>
<dbReference type="PANTHER" id="PTHR12934">
    <property type="entry name" value="50S RIBOSOMAL PROTEIN L15"/>
    <property type="match status" value="1"/>
</dbReference>
<gene>
    <name evidence="6" type="ORF">FOA43_003003</name>
</gene>
<dbReference type="InterPro" id="IPR021131">
    <property type="entry name" value="Ribosomal_uL15/eL18"/>
</dbReference>
<dbReference type="GO" id="GO:0006412">
    <property type="term" value="P:translation"/>
    <property type="evidence" value="ECO:0007669"/>
    <property type="project" value="InterPro"/>
</dbReference>
<keyword evidence="3" id="KW-0687">Ribonucleoprotein</keyword>
<keyword evidence="2" id="KW-0689">Ribosomal protein</keyword>
<dbReference type="Pfam" id="PF00828">
    <property type="entry name" value="Ribosomal_L27A"/>
    <property type="match status" value="1"/>
</dbReference>
<dbReference type="AlphaFoldDB" id="A0A875S2S7"/>
<evidence type="ECO:0000256" key="1">
    <source>
        <dbReference type="ARBA" id="ARBA00007320"/>
    </source>
</evidence>
<dbReference type="NCBIfam" id="TIGR01071">
    <property type="entry name" value="rplO_bact"/>
    <property type="match status" value="1"/>
</dbReference>
<dbReference type="GO" id="GO:0003735">
    <property type="term" value="F:structural constituent of ribosome"/>
    <property type="evidence" value="ECO:0007669"/>
    <property type="project" value="InterPro"/>
</dbReference>